<comment type="caution">
    <text evidence="1">The sequence shown here is derived from an EMBL/GenBank/DDBJ whole genome shotgun (WGS) entry which is preliminary data.</text>
</comment>
<proteinExistence type="predicted"/>
<protein>
    <submittedName>
        <fullName evidence="1">Uncharacterized protein</fullName>
    </submittedName>
</protein>
<organism evidence="1">
    <name type="scientific">bioreactor metagenome</name>
    <dbReference type="NCBI Taxonomy" id="1076179"/>
    <lineage>
        <taxon>unclassified sequences</taxon>
        <taxon>metagenomes</taxon>
        <taxon>ecological metagenomes</taxon>
    </lineage>
</organism>
<evidence type="ECO:0000313" key="1">
    <source>
        <dbReference type="EMBL" id="MPN06893.1"/>
    </source>
</evidence>
<name>A0A645F2L6_9ZZZZ</name>
<gene>
    <name evidence="1" type="ORF">SDC9_154150</name>
</gene>
<accession>A0A645F2L6</accession>
<sequence>MLTIGEDSIDVAAVQRDEQVIHTIKNGGDYVATIEVPPRTYHQEIDDSVVLEEGEEEREVTVMVADPLDIGAVSITLWPLKFGKEE</sequence>
<dbReference type="AlphaFoldDB" id="A0A645F2L6"/>
<reference evidence="1" key="1">
    <citation type="submission" date="2019-08" db="EMBL/GenBank/DDBJ databases">
        <authorList>
            <person name="Kucharzyk K."/>
            <person name="Murdoch R.W."/>
            <person name="Higgins S."/>
            <person name="Loffler F."/>
        </authorList>
    </citation>
    <scope>NUCLEOTIDE SEQUENCE</scope>
</reference>
<dbReference type="EMBL" id="VSSQ01052840">
    <property type="protein sequence ID" value="MPN06893.1"/>
    <property type="molecule type" value="Genomic_DNA"/>
</dbReference>